<keyword evidence="3" id="KW-1185">Reference proteome</keyword>
<evidence type="ECO:0000256" key="1">
    <source>
        <dbReference type="SAM" id="MobiDB-lite"/>
    </source>
</evidence>
<accession>A0ABS8G0A2</accession>
<sequence>MADFLNITAEQFAVSVAESFFHIFSDGMKKRLDRRALEKHFTDIAAFLRDFEKQGQDGHFFDEIYCVFSEENIRQLAWNAADTPGFLLKNSIAERLKALCGKYDIPKEKADRFTRVFIDMVFKVICQTDTEKAFQMFVSGQNDGLRELLLKQEGTLQFLVETMQKQSEAQEDNSETIPGAQDESGSRSERGSAAEGDGGTYDWDESLKNIQAEWNLEHIHIEGIFGDTKQRKAEMLDLIEHWKNEREMYPGWYILPPSYRDRLRINTGGEEFLQWEELHSLETRFVFLYEMLWRYETGLFPYSALMLENAAKIWKEMRERDLQIQEEYRWKWVETGQILLREFREALRDDRWNDTYRSVREVLDISGLSEEAEKQRARLREKLEVEQIRFCFYRMRFRDMFSLISMIHISRDSFENRMFICSLRAQCGAYENALEEICALAADVREARRRAVNNKTEYIYLSSLLPCILHLQGLLVQISGTAERIGNGVGERNGKSVLAEVRACYALRDEFREYYSFEKEIDCCAEALLAWREHNDKLPPFEPGRERVELFGSNDICREAYTFCRVLERAALSFRFSGIVLTKRIEKTLFEVLSLWYTHYAWQLMIISGDINNVKICLSWSRIAELDRKDRDVLVGYMCGAAEEHLPAAAGMLENAGKLLNRQVLLPLAEALIHLLYTECGKEQVRVISAGMQMITKDLLPDPALKEKLYYTVMRQTSDGTLFDEEEKTALNHAFGLRKNVYGRFLENPELPRREWEIACAGLGILYDMGSLSKDQSEQFGELLWSRINDATGLPDTERYYFFVYLRWPCPPKVDAGKRIKEYFLNEQRMEIVKKELNISSPLDNIYLKQLESLNHEAVAIWTLEEKSRFLSLLADMWNRAKEQYLVRAEHFTFEKYSFLRVCRQIEGAAADFLSLEISEKYPQIYEKIKKMIREMEERGIPVFEAKIRLHMSEQSCSQVENCINMWDPLCEEIIDALYDTDDIRTFSACGALESMAMTAREDKLREYLMTELMKLIRAGKEPGLSSFLILAHNLFYVCVGQSKRRAYSVKTVQEEVPVYPERVMRQVEKALLSVEEHTRLKKEDEKDSEIKRKLEVRSRGASLAYQVYLYEWRCFPEREHSGAVNLWKAICTGEQAEEELGLVRRMWLEKDF</sequence>
<dbReference type="Proteomes" id="UP001198151">
    <property type="component" value="Unassembled WGS sequence"/>
</dbReference>
<evidence type="ECO:0000313" key="2">
    <source>
        <dbReference type="EMBL" id="MCC2254983.1"/>
    </source>
</evidence>
<evidence type="ECO:0000313" key="3">
    <source>
        <dbReference type="Proteomes" id="UP001198151"/>
    </source>
</evidence>
<name>A0ABS8G0A2_9FIRM</name>
<reference evidence="2 3" key="1">
    <citation type="submission" date="2021-10" db="EMBL/GenBank/DDBJ databases">
        <title>Anaerobic single-cell dispensing facilitates the cultivation of human gut bacteria.</title>
        <authorList>
            <person name="Afrizal A."/>
        </authorList>
    </citation>
    <scope>NUCLEOTIDE SEQUENCE [LARGE SCALE GENOMIC DNA]</scope>
    <source>
        <strain evidence="2 3">CLA-AA-H200</strain>
    </source>
</reference>
<gene>
    <name evidence="2" type="ORF">LKD70_11220</name>
</gene>
<comment type="caution">
    <text evidence="2">The sequence shown here is derived from an EMBL/GenBank/DDBJ whole genome shotgun (WGS) entry which is preliminary data.</text>
</comment>
<dbReference type="RefSeq" id="WP_227708122.1">
    <property type="nucleotide sequence ID" value="NZ_JAJEQX010000019.1"/>
</dbReference>
<feature type="region of interest" description="Disordered" evidence="1">
    <location>
        <begin position="164"/>
        <end position="201"/>
    </location>
</feature>
<organism evidence="2 3">
    <name type="scientific">Ruminococcus turbiniformis</name>
    <dbReference type="NCBI Taxonomy" id="2881258"/>
    <lineage>
        <taxon>Bacteria</taxon>
        <taxon>Bacillati</taxon>
        <taxon>Bacillota</taxon>
        <taxon>Clostridia</taxon>
        <taxon>Eubacteriales</taxon>
        <taxon>Oscillospiraceae</taxon>
        <taxon>Ruminococcus</taxon>
    </lineage>
</organism>
<dbReference type="EMBL" id="JAJEQX010000019">
    <property type="protein sequence ID" value="MCC2254983.1"/>
    <property type="molecule type" value="Genomic_DNA"/>
</dbReference>
<proteinExistence type="predicted"/>
<protein>
    <submittedName>
        <fullName evidence="2">Uncharacterized protein</fullName>
    </submittedName>
</protein>